<feature type="compositionally biased region" description="Low complexity" evidence="4">
    <location>
        <begin position="95"/>
        <end position="117"/>
    </location>
</feature>
<organism evidence="6 7">
    <name type="scientific">Caenorhabditis tropicalis</name>
    <dbReference type="NCBI Taxonomy" id="1561998"/>
    <lineage>
        <taxon>Eukaryota</taxon>
        <taxon>Metazoa</taxon>
        <taxon>Ecdysozoa</taxon>
        <taxon>Nematoda</taxon>
        <taxon>Chromadorea</taxon>
        <taxon>Rhabditida</taxon>
        <taxon>Rhabditina</taxon>
        <taxon>Rhabditomorpha</taxon>
        <taxon>Rhabditoidea</taxon>
        <taxon>Rhabditidae</taxon>
        <taxon>Peloderinae</taxon>
        <taxon>Caenorhabditis</taxon>
    </lineage>
</organism>
<dbReference type="STRING" id="1561998.A0A1I7SZ70"/>
<dbReference type="InterPro" id="IPR014001">
    <property type="entry name" value="Helicase_ATP-bd"/>
</dbReference>
<dbReference type="GO" id="GO:0016787">
    <property type="term" value="F:hydrolase activity"/>
    <property type="evidence" value="ECO:0007669"/>
    <property type="project" value="UniProtKB-KW"/>
</dbReference>
<feature type="compositionally biased region" description="Basic and acidic residues" evidence="4">
    <location>
        <begin position="118"/>
        <end position="128"/>
    </location>
</feature>
<accession>A0A1I7SZ70</accession>
<feature type="region of interest" description="Disordered" evidence="4">
    <location>
        <begin position="564"/>
        <end position="591"/>
    </location>
</feature>
<dbReference type="InterPro" id="IPR038718">
    <property type="entry name" value="SNF2-like_sf"/>
</dbReference>
<dbReference type="GO" id="GO:0005524">
    <property type="term" value="F:ATP binding"/>
    <property type="evidence" value="ECO:0007669"/>
    <property type="project" value="UniProtKB-KW"/>
</dbReference>
<feature type="region of interest" description="Disordered" evidence="4">
    <location>
        <begin position="1"/>
        <end position="196"/>
    </location>
</feature>
<dbReference type="Gene3D" id="3.40.50.10810">
    <property type="entry name" value="Tandem AAA-ATPase domain"/>
    <property type="match status" value="1"/>
</dbReference>
<keyword evidence="6" id="KW-1185">Reference proteome</keyword>
<dbReference type="GO" id="GO:0008094">
    <property type="term" value="F:ATP-dependent activity, acting on DNA"/>
    <property type="evidence" value="ECO:0007669"/>
    <property type="project" value="TreeGrafter"/>
</dbReference>
<feature type="compositionally biased region" description="Basic and acidic residues" evidence="4">
    <location>
        <begin position="144"/>
        <end position="162"/>
    </location>
</feature>
<dbReference type="InterPro" id="IPR027417">
    <property type="entry name" value="P-loop_NTPase"/>
</dbReference>
<feature type="compositionally biased region" description="Low complexity" evidence="4">
    <location>
        <begin position="29"/>
        <end position="44"/>
    </location>
</feature>
<evidence type="ECO:0000313" key="6">
    <source>
        <dbReference type="Proteomes" id="UP000095282"/>
    </source>
</evidence>
<feature type="compositionally biased region" description="Basic and acidic residues" evidence="4">
    <location>
        <begin position="564"/>
        <end position="573"/>
    </location>
</feature>
<dbReference type="GO" id="GO:0005634">
    <property type="term" value="C:nucleus"/>
    <property type="evidence" value="ECO:0007669"/>
    <property type="project" value="TreeGrafter"/>
</dbReference>
<dbReference type="InterPro" id="IPR000330">
    <property type="entry name" value="SNF2_N"/>
</dbReference>
<feature type="domain" description="Helicase ATP-binding" evidence="5">
    <location>
        <begin position="436"/>
        <end position="653"/>
    </location>
</feature>
<dbReference type="PROSITE" id="PS51192">
    <property type="entry name" value="HELICASE_ATP_BIND_1"/>
    <property type="match status" value="1"/>
</dbReference>
<feature type="compositionally biased region" description="Polar residues" evidence="4">
    <location>
        <begin position="83"/>
        <end position="94"/>
    </location>
</feature>
<feature type="region of interest" description="Disordered" evidence="4">
    <location>
        <begin position="841"/>
        <end position="863"/>
    </location>
</feature>
<keyword evidence="3" id="KW-0067">ATP-binding</keyword>
<dbReference type="SUPFAM" id="SSF52540">
    <property type="entry name" value="P-loop containing nucleoside triphosphate hydrolases"/>
    <property type="match status" value="1"/>
</dbReference>
<name>A0A1I7SZ70_9PELO</name>
<protein>
    <submittedName>
        <fullName evidence="7">Helicase ATP-binding domain-containing protein</fullName>
    </submittedName>
</protein>
<feature type="compositionally biased region" description="Polar residues" evidence="4">
    <location>
        <begin position="235"/>
        <end position="247"/>
    </location>
</feature>
<feature type="compositionally biased region" description="Polar residues" evidence="4">
    <location>
        <begin position="55"/>
        <end position="74"/>
    </location>
</feature>
<evidence type="ECO:0000256" key="4">
    <source>
        <dbReference type="SAM" id="MobiDB-lite"/>
    </source>
</evidence>
<dbReference type="InterPro" id="IPR050628">
    <property type="entry name" value="SNF2_RAD54_helicase_TF"/>
</dbReference>
<reference evidence="7" key="1">
    <citation type="submission" date="2016-11" db="UniProtKB">
        <authorList>
            <consortium name="WormBaseParasite"/>
        </authorList>
    </citation>
    <scope>IDENTIFICATION</scope>
</reference>
<dbReference type="AlphaFoldDB" id="A0A1I7SZ70"/>
<dbReference type="PANTHER" id="PTHR45626:SF36">
    <property type="entry name" value="TRANSCRIPTION TERMINATION FACTOR 2"/>
    <property type="match status" value="1"/>
</dbReference>
<dbReference type="eggNOG" id="KOG4439">
    <property type="taxonomic scope" value="Eukaryota"/>
</dbReference>
<dbReference type="Pfam" id="PF00176">
    <property type="entry name" value="SNF2-rel_dom"/>
    <property type="match status" value="1"/>
</dbReference>
<dbReference type="Proteomes" id="UP000095282">
    <property type="component" value="Unplaced"/>
</dbReference>
<sequence length="887" mass="99100">MSKYRASRVIILSSSDEDEPEFHTRPKVAETSSSSSDESTAPPDEIIDESDSPKTESMSTDSQSTVSMNSSNPPETLFDPVLSHNSSRHSSLFTSTPKSKSVSAASSRNASSMYNSKGSHDSHDRSRSFIDASEEQPVTPITKKLSESNDPKSKQQLRERLFRKNLRVNYDVSSGSSHASGWGERGNDSNENSELMTSVLSPIVKTTTGHVNFDAEISMTVDSPPPTKTPDRSILLSSGSENGNSPQTPFPSSPLQTASPASTSPVSPKKELPPSQSKTDLELKTIKELLARRDQLTTLLKYGDGLPDKGVKLKIQLKEISEEIEKRNATREVDSVVIIEDEEQKKPVKIEPKNLINPLPRQDFEAMLDKNGRKIMSGKMTEEKFRRVNKISDRLTQQLADATHTIPAETDLTETPDGLLVDLMAHQKAGLTWMLWREMQPQPGGILADDMGLGKTLSMISLIVHQKMARKARKESGEDNVDKEKRKAVKDQGLFPSNGTLIVAPASLIHQWEAEISRRLKEDTLSVFMFHGTKKQRQVEPRVLARYDVVITTYTLVANELSDKKKPGTKAKDSDDDSDTERLGPVGPNDSPLAQVGWSRVILDEAHAIKNRLSQCSKAVCRLSAFSRWCLSGTPIHNNIWDLYSLIRFLRIPLFSDRKYWAESIVPMKKVMADRVNLLSKNLLLRRTKDQKCSVTNEKIVNLKEKKIEVHELVMRGDEEAGYALMQEAAKKLVKRIVANTDDMNMYGYVRRRRPQRGVNEDEMPNPFNVGPRNLAANSKFQNMSCILLLLMRLRQACVHFHITKSGMDMDAFQINGGDDDVDIDELGDLMEKTMRDLTLAGNGSEDEDDGEEKAPLHQKENQPLAFSNLILSVAKCKELSKSSRKS</sequence>
<evidence type="ECO:0000259" key="5">
    <source>
        <dbReference type="PROSITE" id="PS51192"/>
    </source>
</evidence>
<evidence type="ECO:0000313" key="7">
    <source>
        <dbReference type="WBParaSite" id="Csp11.Scaffold406.g923.t1"/>
    </source>
</evidence>
<feature type="region of interest" description="Disordered" evidence="4">
    <location>
        <begin position="216"/>
        <end position="280"/>
    </location>
</feature>
<evidence type="ECO:0000256" key="1">
    <source>
        <dbReference type="ARBA" id="ARBA00022741"/>
    </source>
</evidence>
<dbReference type="SMART" id="SM00487">
    <property type="entry name" value="DEXDc"/>
    <property type="match status" value="1"/>
</dbReference>
<dbReference type="PANTHER" id="PTHR45626">
    <property type="entry name" value="TRANSCRIPTION TERMINATION FACTOR 2-RELATED"/>
    <property type="match status" value="1"/>
</dbReference>
<evidence type="ECO:0000256" key="2">
    <source>
        <dbReference type="ARBA" id="ARBA00022801"/>
    </source>
</evidence>
<feature type="compositionally biased region" description="Low complexity" evidence="4">
    <location>
        <begin position="257"/>
        <end position="267"/>
    </location>
</feature>
<dbReference type="GO" id="GO:0006281">
    <property type="term" value="P:DNA repair"/>
    <property type="evidence" value="ECO:0007669"/>
    <property type="project" value="TreeGrafter"/>
</dbReference>
<dbReference type="WBParaSite" id="Csp11.Scaffold406.g923.t1">
    <property type="protein sequence ID" value="Csp11.Scaffold406.g923.t1"/>
    <property type="gene ID" value="Csp11.Scaffold406.g923"/>
</dbReference>
<keyword evidence="2" id="KW-0378">Hydrolase</keyword>
<dbReference type="CDD" id="cd18008">
    <property type="entry name" value="DEXDc_SHPRH-like"/>
    <property type="match status" value="1"/>
</dbReference>
<keyword evidence="1" id="KW-0547">Nucleotide-binding</keyword>
<evidence type="ECO:0000256" key="3">
    <source>
        <dbReference type="ARBA" id="ARBA00022840"/>
    </source>
</evidence>
<proteinExistence type="predicted"/>